<dbReference type="EMBL" id="VBQZ03000059">
    <property type="protein sequence ID" value="MXQ89814.1"/>
    <property type="molecule type" value="Genomic_DNA"/>
</dbReference>
<keyword evidence="1" id="KW-0175">Coiled coil</keyword>
<name>A0A6B0RP49_9CETA</name>
<dbReference type="Proteomes" id="UP000322234">
    <property type="component" value="Unassembled WGS sequence"/>
</dbReference>
<evidence type="ECO:0000313" key="3">
    <source>
        <dbReference type="EMBL" id="MXQ89814.1"/>
    </source>
</evidence>
<protein>
    <recommendedName>
        <fullName evidence="2">Methyl-CpG binding protein 2/3 C-terminal domain-containing protein</fullName>
    </recommendedName>
</protein>
<accession>A0A6B0RP49</accession>
<evidence type="ECO:0000259" key="2">
    <source>
        <dbReference type="Pfam" id="PF14048"/>
    </source>
</evidence>
<dbReference type="InterPro" id="IPR025884">
    <property type="entry name" value="MeCpG-bd_2/3_C_dom"/>
</dbReference>
<sequence length="77" mass="8835">MEIQNNLVILQEIFKICVLYPYGEESRIVLLDEDIRKQEERVQQVRKKLEEALMADILSRAADAEAVDLEVDSGDDA</sequence>
<proteinExistence type="predicted"/>
<feature type="coiled-coil region" evidence="1">
    <location>
        <begin position="28"/>
        <end position="55"/>
    </location>
</feature>
<organism evidence="3 4">
    <name type="scientific">Bos mutus</name>
    <name type="common">wild yak</name>
    <dbReference type="NCBI Taxonomy" id="72004"/>
    <lineage>
        <taxon>Eukaryota</taxon>
        <taxon>Metazoa</taxon>
        <taxon>Chordata</taxon>
        <taxon>Craniata</taxon>
        <taxon>Vertebrata</taxon>
        <taxon>Euteleostomi</taxon>
        <taxon>Mammalia</taxon>
        <taxon>Eutheria</taxon>
        <taxon>Laurasiatheria</taxon>
        <taxon>Artiodactyla</taxon>
        <taxon>Ruminantia</taxon>
        <taxon>Pecora</taxon>
        <taxon>Bovidae</taxon>
        <taxon>Bovinae</taxon>
        <taxon>Bos</taxon>
    </lineage>
</organism>
<comment type="caution">
    <text evidence="3">The sequence shown here is derived from an EMBL/GenBank/DDBJ whole genome shotgun (WGS) entry which is preliminary data.</text>
</comment>
<evidence type="ECO:0000256" key="1">
    <source>
        <dbReference type="SAM" id="Coils"/>
    </source>
</evidence>
<evidence type="ECO:0000313" key="4">
    <source>
        <dbReference type="Proteomes" id="UP000322234"/>
    </source>
</evidence>
<dbReference type="Pfam" id="PF14048">
    <property type="entry name" value="MBD_C"/>
    <property type="match status" value="1"/>
</dbReference>
<dbReference type="AlphaFoldDB" id="A0A6B0RP49"/>
<reference evidence="3" key="1">
    <citation type="submission" date="2019-10" db="EMBL/GenBank/DDBJ databases">
        <title>The sequence and de novo assembly of the wild yak genome.</title>
        <authorList>
            <person name="Liu Y."/>
        </authorList>
    </citation>
    <scope>NUCLEOTIDE SEQUENCE [LARGE SCALE GENOMIC DNA]</scope>
    <source>
        <tissue evidence="3">Blood</tissue>
    </source>
</reference>
<gene>
    <name evidence="3" type="ORF">E5288_WYG020565</name>
</gene>
<feature type="domain" description="Methyl-CpG binding protein 2/3 C-terminal" evidence="2">
    <location>
        <begin position="27"/>
        <end position="53"/>
    </location>
</feature>
<keyword evidence="4" id="KW-1185">Reference proteome</keyword>